<dbReference type="STRING" id="584787.GCA_001247655_03115"/>
<keyword evidence="4 5" id="KW-0472">Membrane</keyword>
<evidence type="ECO:0000256" key="2">
    <source>
        <dbReference type="ARBA" id="ARBA00022692"/>
    </source>
</evidence>
<dbReference type="Proteomes" id="UP000268033">
    <property type="component" value="Unassembled WGS sequence"/>
</dbReference>
<organism evidence="6 7">
    <name type="scientific">Gallaecimonas pentaromativorans</name>
    <dbReference type="NCBI Taxonomy" id="584787"/>
    <lineage>
        <taxon>Bacteria</taxon>
        <taxon>Pseudomonadati</taxon>
        <taxon>Pseudomonadota</taxon>
        <taxon>Gammaproteobacteria</taxon>
        <taxon>Enterobacterales</taxon>
        <taxon>Gallaecimonadaceae</taxon>
        <taxon>Gallaecimonas</taxon>
    </lineage>
</organism>
<reference evidence="6 7" key="1">
    <citation type="submission" date="2018-11" db="EMBL/GenBank/DDBJ databases">
        <title>Genomic Encyclopedia of Type Strains, Phase IV (KMG-IV): sequencing the most valuable type-strain genomes for metagenomic binning, comparative biology and taxonomic classification.</title>
        <authorList>
            <person name="Goeker M."/>
        </authorList>
    </citation>
    <scope>NUCLEOTIDE SEQUENCE [LARGE SCALE GENOMIC DNA]</scope>
    <source>
        <strain evidence="6 7">DSM 21945</strain>
    </source>
</reference>
<proteinExistence type="predicted"/>
<protein>
    <recommendedName>
        <fullName evidence="8">Tic20 family protein</fullName>
    </recommendedName>
</protein>
<evidence type="ECO:0000256" key="1">
    <source>
        <dbReference type="ARBA" id="ARBA00004141"/>
    </source>
</evidence>
<feature type="transmembrane region" description="Helical" evidence="5">
    <location>
        <begin position="12"/>
        <end position="36"/>
    </location>
</feature>
<evidence type="ECO:0008006" key="8">
    <source>
        <dbReference type="Google" id="ProtNLM"/>
    </source>
</evidence>
<evidence type="ECO:0000313" key="7">
    <source>
        <dbReference type="Proteomes" id="UP000268033"/>
    </source>
</evidence>
<accession>A0A3N1PMK0</accession>
<evidence type="ECO:0000256" key="3">
    <source>
        <dbReference type="ARBA" id="ARBA00022989"/>
    </source>
</evidence>
<dbReference type="InterPro" id="IPR019109">
    <property type="entry name" value="MamF_MmsF"/>
</dbReference>
<evidence type="ECO:0000256" key="4">
    <source>
        <dbReference type="ARBA" id="ARBA00023136"/>
    </source>
</evidence>
<dbReference type="Pfam" id="PF09685">
    <property type="entry name" value="MamF_MmsF"/>
    <property type="match status" value="1"/>
</dbReference>
<name>A0A3N1PMK0_9GAMM</name>
<comment type="caution">
    <text evidence="6">The sequence shown here is derived from an EMBL/GenBank/DDBJ whole genome shotgun (WGS) entry which is preliminary data.</text>
</comment>
<evidence type="ECO:0000256" key="5">
    <source>
        <dbReference type="SAM" id="Phobius"/>
    </source>
</evidence>
<feature type="transmembrane region" description="Helical" evidence="5">
    <location>
        <begin position="60"/>
        <end position="93"/>
    </location>
</feature>
<dbReference type="AlphaFoldDB" id="A0A3N1PMK0"/>
<keyword evidence="2 5" id="KW-0812">Transmembrane</keyword>
<gene>
    <name evidence="6" type="ORF">EDC28_102185</name>
</gene>
<evidence type="ECO:0000313" key="6">
    <source>
        <dbReference type="EMBL" id="ROQ29813.1"/>
    </source>
</evidence>
<keyword evidence="3 5" id="KW-1133">Transmembrane helix</keyword>
<keyword evidence="7" id="KW-1185">Reference proteome</keyword>
<sequence length="111" mass="12251">MDAETKNWAIACHALAFAGYVIPFGNLIGPLLVWALKKDSSPYIDQQGRESVNFQITMLIAYLISGILVLVFVGILLLAVCALFNVVMVVLAIIKTADGQDFRYPFAIRFL</sequence>
<dbReference type="EMBL" id="RJUL01000002">
    <property type="protein sequence ID" value="ROQ29813.1"/>
    <property type="molecule type" value="Genomic_DNA"/>
</dbReference>
<dbReference type="RefSeq" id="WP_244946534.1">
    <property type="nucleotide sequence ID" value="NZ_JBLXEP010000005.1"/>
</dbReference>
<comment type="subcellular location">
    <subcellularLocation>
        <location evidence="1">Membrane</location>
        <topology evidence="1">Multi-pass membrane protein</topology>
    </subcellularLocation>
</comment>